<gene>
    <name evidence="1" type="ORF">T4B_12886</name>
</gene>
<keyword evidence="2" id="KW-1185">Reference proteome</keyword>
<protein>
    <submittedName>
        <fullName evidence="1">Uncharacterized protein</fullName>
    </submittedName>
</protein>
<dbReference type="AlphaFoldDB" id="A0A0V1GUV5"/>
<organism evidence="1 2">
    <name type="scientific">Trichinella pseudospiralis</name>
    <name type="common">Parasitic roundworm</name>
    <dbReference type="NCBI Taxonomy" id="6337"/>
    <lineage>
        <taxon>Eukaryota</taxon>
        <taxon>Metazoa</taxon>
        <taxon>Ecdysozoa</taxon>
        <taxon>Nematoda</taxon>
        <taxon>Enoplea</taxon>
        <taxon>Dorylaimia</taxon>
        <taxon>Trichinellida</taxon>
        <taxon>Trichinellidae</taxon>
        <taxon>Trichinella</taxon>
    </lineage>
</organism>
<name>A0A0V1GUV5_TRIPS</name>
<accession>A0A0V1GUV5</accession>
<evidence type="ECO:0000313" key="2">
    <source>
        <dbReference type="Proteomes" id="UP000054805"/>
    </source>
</evidence>
<comment type="caution">
    <text evidence="1">The sequence shown here is derived from an EMBL/GenBank/DDBJ whole genome shotgun (WGS) entry which is preliminary data.</text>
</comment>
<proteinExistence type="predicted"/>
<dbReference type="EMBL" id="JYDS01000587">
    <property type="protein sequence ID" value="KRZ02119.1"/>
    <property type="molecule type" value="Genomic_DNA"/>
</dbReference>
<evidence type="ECO:0000313" key="1">
    <source>
        <dbReference type="EMBL" id="KRZ02119.1"/>
    </source>
</evidence>
<sequence>MFSQISMPGRGLQPLKLGEDHQETVVRLWLSTFEHFHIPCLVQLKWQRKVARNVRYCHMHDAAMLISNDESP</sequence>
<reference evidence="1 2" key="1">
    <citation type="submission" date="2015-01" db="EMBL/GenBank/DDBJ databases">
        <title>Evolution of Trichinella species and genotypes.</title>
        <authorList>
            <person name="Korhonen P.K."/>
            <person name="Edoardo P."/>
            <person name="Giuseppe L.R."/>
            <person name="Gasser R.B."/>
        </authorList>
    </citation>
    <scope>NUCLEOTIDE SEQUENCE [LARGE SCALE GENOMIC DNA]</scope>
    <source>
        <strain evidence="1">ISS588</strain>
    </source>
</reference>
<dbReference type="Proteomes" id="UP000054805">
    <property type="component" value="Unassembled WGS sequence"/>
</dbReference>